<evidence type="ECO:0000256" key="6">
    <source>
        <dbReference type="ARBA" id="ARBA00022989"/>
    </source>
</evidence>
<evidence type="ECO:0000256" key="5">
    <source>
        <dbReference type="ARBA" id="ARBA00022833"/>
    </source>
</evidence>
<dbReference type="SMART" id="SM00744">
    <property type="entry name" value="RINGv"/>
    <property type="match status" value="1"/>
</dbReference>
<keyword evidence="3" id="KW-0479">Metal-binding</keyword>
<dbReference type="InParanoid" id="A0A165G3U9"/>
<evidence type="ECO:0000256" key="4">
    <source>
        <dbReference type="ARBA" id="ARBA00022771"/>
    </source>
</evidence>
<dbReference type="Gene3D" id="3.30.40.10">
    <property type="entry name" value="Zinc/RING finger domain, C3HC4 (zinc finger)"/>
    <property type="match status" value="1"/>
</dbReference>
<evidence type="ECO:0000259" key="9">
    <source>
        <dbReference type="PROSITE" id="PS51292"/>
    </source>
</evidence>
<comment type="subcellular location">
    <subcellularLocation>
        <location evidence="1">Membrane</location>
        <topology evidence="1">Multi-pass membrane protein</topology>
    </subcellularLocation>
</comment>
<feature type="domain" description="RING-CH-type" evidence="9">
    <location>
        <begin position="14"/>
        <end position="87"/>
    </location>
</feature>
<gene>
    <name evidence="10" type="ORF">CALCODRAFT_508686</name>
</gene>
<keyword evidence="4" id="KW-0863">Zinc-finger</keyword>
<dbReference type="AlphaFoldDB" id="A0A165G3U9"/>
<protein>
    <recommendedName>
        <fullName evidence="9">RING-CH-type domain-containing protein</fullName>
    </recommendedName>
</protein>
<dbReference type="EMBL" id="KV423961">
    <property type="protein sequence ID" value="KZT57566.1"/>
    <property type="molecule type" value="Genomic_DNA"/>
</dbReference>
<dbReference type="Proteomes" id="UP000076842">
    <property type="component" value="Unassembled WGS sequence"/>
</dbReference>
<dbReference type="OrthoDB" id="5817083at2759"/>
<keyword evidence="11" id="KW-1185">Reference proteome</keyword>
<dbReference type="SUPFAM" id="SSF57850">
    <property type="entry name" value="RING/U-box"/>
    <property type="match status" value="1"/>
</dbReference>
<feature type="transmembrane region" description="Helical" evidence="8">
    <location>
        <begin position="107"/>
        <end position="132"/>
    </location>
</feature>
<evidence type="ECO:0000256" key="8">
    <source>
        <dbReference type="SAM" id="Phobius"/>
    </source>
</evidence>
<evidence type="ECO:0000313" key="10">
    <source>
        <dbReference type="EMBL" id="KZT57566.1"/>
    </source>
</evidence>
<keyword evidence="5" id="KW-0862">Zinc</keyword>
<accession>A0A165G3U9</accession>
<dbReference type="GO" id="GO:0008270">
    <property type="term" value="F:zinc ion binding"/>
    <property type="evidence" value="ECO:0007669"/>
    <property type="project" value="UniProtKB-KW"/>
</dbReference>
<keyword evidence="6 8" id="KW-1133">Transmembrane helix</keyword>
<dbReference type="GO" id="GO:0016020">
    <property type="term" value="C:membrane"/>
    <property type="evidence" value="ECO:0007669"/>
    <property type="project" value="UniProtKB-SubCell"/>
</dbReference>
<evidence type="ECO:0000256" key="7">
    <source>
        <dbReference type="ARBA" id="ARBA00023136"/>
    </source>
</evidence>
<keyword evidence="7 8" id="KW-0472">Membrane</keyword>
<dbReference type="InterPro" id="IPR013083">
    <property type="entry name" value="Znf_RING/FYVE/PHD"/>
</dbReference>
<evidence type="ECO:0000256" key="2">
    <source>
        <dbReference type="ARBA" id="ARBA00022692"/>
    </source>
</evidence>
<reference evidence="10 11" key="1">
    <citation type="journal article" date="2016" name="Mol. Biol. Evol.">
        <title>Comparative Genomics of Early-Diverging Mushroom-Forming Fungi Provides Insights into the Origins of Lignocellulose Decay Capabilities.</title>
        <authorList>
            <person name="Nagy L.G."/>
            <person name="Riley R."/>
            <person name="Tritt A."/>
            <person name="Adam C."/>
            <person name="Daum C."/>
            <person name="Floudas D."/>
            <person name="Sun H."/>
            <person name="Yadav J.S."/>
            <person name="Pangilinan J."/>
            <person name="Larsson K.H."/>
            <person name="Matsuura K."/>
            <person name="Barry K."/>
            <person name="Labutti K."/>
            <person name="Kuo R."/>
            <person name="Ohm R.A."/>
            <person name="Bhattacharya S.S."/>
            <person name="Shirouzu T."/>
            <person name="Yoshinaga Y."/>
            <person name="Martin F.M."/>
            <person name="Grigoriev I.V."/>
            <person name="Hibbett D.S."/>
        </authorList>
    </citation>
    <scope>NUCLEOTIDE SEQUENCE [LARGE SCALE GENOMIC DNA]</scope>
    <source>
        <strain evidence="10 11">HHB12733</strain>
    </source>
</reference>
<dbReference type="PANTHER" id="PTHR46283">
    <property type="entry name" value="E3 UBIQUITIN-PROTEIN LIGASE MARCH5"/>
    <property type="match status" value="1"/>
</dbReference>
<dbReference type="InterPro" id="IPR011016">
    <property type="entry name" value="Znf_RING-CH"/>
</dbReference>
<dbReference type="STRING" id="1353952.A0A165G3U9"/>
<name>A0A165G3U9_9BASI</name>
<proteinExistence type="predicted"/>
<evidence type="ECO:0000256" key="3">
    <source>
        <dbReference type="ARBA" id="ARBA00022723"/>
    </source>
</evidence>
<dbReference type="PROSITE" id="PS51292">
    <property type="entry name" value="ZF_RING_CH"/>
    <property type="match status" value="1"/>
</dbReference>
<organism evidence="10 11">
    <name type="scientific">Calocera cornea HHB12733</name>
    <dbReference type="NCBI Taxonomy" id="1353952"/>
    <lineage>
        <taxon>Eukaryota</taxon>
        <taxon>Fungi</taxon>
        <taxon>Dikarya</taxon>
        <taxon>Basidiomycota</taxon>
        <taxon>Agaricomycotina</taxon>
        <taxon>Dacrymycetes</taxon>
        <taxon>Dacrymycetales</taxon>
        <taxon>Dacrymycetaceae</taxon>
        <taxon>Calocera</taxon>
    </lineage>
</organism>
<evidence type="ECO:0000313" key="11">
    <source>
        <dbReference type="Proteomes" id="UP000076842"/>
    </source>
</evidence>
<keyword evidence="2 8" id="KW-0812">Transmembrane</keyword>
<sequence length="428" mass="47524">MSEKKWPHARVPDVADLRTRECWICKEDETFTARASRQKESVSTWIHPCKCTLVAHESCLLEWISSTQQTLNPPPQCPQCSTPFVIATSRSVVLKALDWIDSKKPTVVNVLIVTGVTAGLLILSTAYGAHALRLLVGKDMSHVMIGNGPEQWPLEAFINLPLIPFALMVTQTERMDPFLVSLPFFFSPFIHAANQLADPDMQPIGPLFTSNKREGFMMAFPPSPQLLIALFPPVKLLYSTFRQGLIRLLLASSSSRRGSGRLGLADIDVGREVREEFGVRVQVEDQNGNQQNWARGLVLSGTTIGQFVTYSLSLPLIASVSGRVLRFLADYSPWLHTFLALDDNPGPFVWTMSATGPAVASVGLHAAHLGQGLDPVWWRNTVGLCLFTVTKDAVELLHAWLRREEKRSRRIVSRNFSGVDVDGLDLIM</sequence>
<dbReference type="Pfam" id="PF12906">
    <property type="entry name" value="RINGv"/>
    <property type="match status" value="1"/>
</dbReference>
<evidence type="ECO:0000256" key="1">
    <source>
        <dbReference type="ARBA" id="ARBA00004141"/>
    </source>
</evidence>